<dbReference type="Gene3D" id="3.30.70.1620">
    <property type="match status" value="1"/>
</dbReference>
<evidence type="ECO:0000313" key="14">
    <source>
        <dbReference type="EMBL" id="KAF1815777.1"/>
    </source>
</evidence>
<feature type="coiled-coil region" evidence="11">
    <location>
        <begin position="849"/>
        <end position="953"/>
    </location>
</feature>
<evidence type="ECO:0000313" key="15">
    <source>
        <dbReference type="Proteomes" id="UP000504638"/>
    </source>
</evidence>
<dbReference type="GO" id="GO:0005634">
    <property type="term" value="C:nucleus"/>
    <property type="evidence" value="ECO:0007669"/>
    <property type="project" value="UniProtKB-SubCell"/>
</dbReference>
<evidence type="ECO:0000259" key="13">
    <source>
        <dbReference type="SMART" id="SM00968"/>
    </source>
</evidence>
<dbReference type="InterPro" id="IPR028468">
    <property type="entry name" value="Smc1_ABC"/>
</dbReference>
<feature type="coiled-coil region" evidence="11">
    <location>
        <begin position="734"/>
        <end position="810"/>
    </location>
</feature>
<dbReference type="Gene3D" id="1.20.1060.20">
    <property type="match status" value="1"/>
</dbReference>
<proteinExistence type="inferred from homology"/>
<dbReference type="Pfam" id="PF02463">
    <property type="entry name" value="SMC_N"/>
    <property type="match status" value="1"/>
</dbReference>
<reference evidence="16" key="2">
    <citation type="submission" date="2020-04" db="EMBL/GenBank/DDBJ databases">
        <authorList>
            <consortium name="NCBI Genome Project"/>
        </authorList>
    </citation>
    <scope>NUCLEOTIDE SEQUENCE</scope>
    <source>
        <strain evidence="16">CBS 781.70</strain>
    </source>
</reference>
<dbReference type="GO" id="GO:0016887">
    <property type="term" value="F:ATP hydrolysis activity"/>
    <property type="evidence" value="ECO:0007669"/>
    <property type="project" value="InterPro"/>
</dbReference>
<evidence type="ECO:0000256" key="6">
    <source>
        <dbReference type="ARBA" id="ARBA00022776"/>
    </source>
</evidence>
<evidence type="ECO:0000256" key="2">
    <source>
        <dbReference type="ARBA" id="ARBA00004286"/>
    </source>
</evidence>
<gene>
    <name evidence="14 16" type="ORF">P152DRAFT_430060</name>
</gene>
<dbReference type="GO" id="GO:0003677">
    <property type="term" value="F:DNA binding"/>
    <property type="evidence" value="ECO:0007669"/>
    <property type="project" value="TreeGrafter"/>
</dbReference>
<keyword evidence="4" id="KW-0158">Chromosome</keyword>
<keyword evidence="9" id="KW-0131">Cell cycle</keyword>
<dbReference type="InterPro" id="IPR010935">
    <property type="entry name" value="SMC_hinge"/>
</dbReference>
<feature type="compositionally biased region" description="Acidic residues" evidence="12">
    <location>
        <begin position="1000"/>
        <end position="1010"/>
    </location>
</feature>
<feature type="coiled-coil region" evidence="11">
    <location>
        <begin position="439"/>
        <end position="501"/>
    </location>
</feature>
<evidence type="ECO:0000256" key="3">
    <source>
        <dbReference type="ARBA" id="ARBA00005597"/>
    </source>
</evidence>
<evidence type="ECO:0000256" key="10">
    <source>
        <dbReference type="PIRNR" id="PIRNR005719"/>
    </source>
</evidence>
<evidence type="ECO:0000256" key="7">
    <source>
        <dbReference type="ARBA" id="ARBA00023054"/>
    </source>
</evidence>
<dbReference type="EMBL" id="ML975151">
    <property type="protein sequence ID" value="KAF1815777.1"/>
    <property type="molecule type" value="Genomic_DNA"/>
</dbReference>
<dbReference type="GO" id="GO:0005524">
    <property type="term" value="F:ATP binding"/>
    <property type="evidence" value="ECO:0007669"/>
    <property type="project" value="InterPro"/>
</dbReference>
<evidence type="ECO:0000256" key="9">
    <source>
        <dbReference type="ARBA" id="ARBA00023306"/>
    </source>
</evidence>
<evidence type="ECO:0000256" key="12">
    <source>
        <dbReference type="SAM" id="MobiDB-lite"/>
    </source>
</evidence>
<dbReference type="InterPro" id="IPR036277">
    <property type="entry name" value="SMC_hinge_sf"/>
</dbReference>
<evidence type="ECO:0000256" key="5">
    <source>
        <dbReference type="ARBA" id="ARBA00022618"/>
    </source>
</evidence>
<reference evidence="16" key="3">
    <citation type="submission" date="2025-04" db="UniProtKB">
        <authorList>
            <consortium name="RefSeq"/>
        </authorList>
    </citation>
    <scope>IDENTIFICATION</scope>
    <source>
        <strain evidence="16">CBS 781.70</strain>
    </source>
</reference>
<evidence type="ECO:0000256" key="1">
    <source>
        <dbReference type="ARBA" id="ARBA00004123"/>
    </source>
</evidence>
<dbReference type="SUPFAM" id="SSF52540">
    <property type="entry name" value="P-loop containing nucleoside triphosphate hydrolases"/>
    <property type="match status" value="2"/>
</dbReference>
<protein>
    <recommendedName>
        <fullName evidence="10">Structural maintenance of chromosomes protein</fullName>
    </recommendedName>
</protein>
<dbReference type="OrthoDB" id="5575062at2759"/>
<dbReference type="GeneID" id="54417950"/>
<dbReference type="InterPro" id="IPR027417">
    <property type="entry name" value="P-loop_NTPase"/>
</dbReference>
<dbReference type="PANTHER" id="PTHR18937">
    <property type="entry name" value="STRUCTURAL MAINTENANCE OF CHROMOSOMES SMC FAMILY MEMBER"/>
    <property type="match status" value="1"/>
</dbReference>
<name>A0A6G1GCG4_9PEZI</name>
<dbReference type="Gene3D" id="1.20.5.340">
    <property type="match status" value="1"/>
</dbReference>
<keyword evidence="15" id="KW-1185">Reference proteome</keyword>
<keyword evidence="5" id="KW-0132">Cell division</keyword>
<dbReference type="SUPFAM" id="SSF57997">
    <property type="entry name" value="Tropomyosin"/>
    <property type="match status" value="1"/>
</dbReference>
<comment type="subcellular location">
    <subcellularLocation>
        <location evidence="2">Chromosome</location>
    </subcellularLocation>
    <subcellularLocation>
        <location evidence="1 10">Nucleus</location>
    </subcellularLocation>
</comment>
<evidence type="ECO:0000313" key="16">
    <source>
        <dbReference type="RefSeq" id="XP_033537408.1"/>
    </source>
</evidence>
<dbReference type="GO" id="GO:0007062">
    <property type="term" value="P:sister chromatid cohesion"/>
    <property type="evidence" value="ECO:0007669"/>
    <property type="project" value="InterPro"/>
</dbReference>
<dbReference type="PIRSF" id="PIRSF005719">
    <property type="entry name" value="SMC"/>
    <property type="match status" value="1"/>
</dbReference>
<dbReference type="InterPro" id="IPR024704">
    <property type="entry name" value="SMC"/>
</dbReference>
<comment type="similarity">
    <text evidence="3">Belongs to the SMC family. SMC1 subfamily.</text>
</comment>
<dbReference type="RefSeq" id="XP_033537408.1">
    <property type="nucleotide sequence ID" value="XM_033677380.1"/>
</dbReference>
<feature type="domain" description="SMC hinge" evidence="13">
    <location>
        <begin position="551"/>
        <end position="667"/>
    </location>
</feature>
<keyword evidence="6" id="KW-0498">Mitosis</keyword>
<keyword evidence="7 11" id="KW-0175">Coiled coil</keyword>
<dbReference type="SUPFAM" id="SSF75553">
    <property type="entry name" value="Smc hinge domain"/>
    <property type="match status" value="1"/>
</dbReference>
<accession>A0A6G1GCG4</accession>
<feature type="coiled-coil region" evidence="11">
    <location>
        <begin position="237"/>
        <end position="338"/>
    </location>
</feature>
<feature type="compositionally biased region" description="Polar residues" evidence="12">
    <location>
        <begin position="79"/>
        <end position="97"/>
    </location>
</feature>
<evidence type="ECO:0000256" key="11">
    <source>
        <dbReference type="SAM" id="Coils"/>
    </source>
</evidence>
<sequence length="1274" mass="145379">MGKLIRLELFNFKSYKGHHVMLFGDSYFTSIIGPNGSGKSNSMDAISFVLGIKSSHLRSTHLKDLIYRGRVLKHATINADGTATAPETNGAQTNGHTNGDVDGEQLTEGSQRNDPTSAWVMAVYEDDAGEEQRWKRSITSQGQSEYRINNRVVTAKQYNEALETENILIKARNFLVFQGDVEAIANQNPRDLTRLIEQISGSLEYKADYERLKADAYKAAEEQGYMLHTRRGINSEIRQWQKEKQEADEFAKKASDRDEAVVQHILWKLFHYQRVIDESTEEIQRQQEELKEFRRKNQSFEESLETARREQARASREVSKIEKEIKKAEKDIEGKRNDLVPIDEKISISTRQLDSYKTRIEEVSKQRDNRAQRVDHMTKQLETVQKSQKKWEEEWQATQQQQGRQLSSDDLKQYNQIRGDVTKRTAEAQTQVDIITRQIKTDEETLNSLRGKVEQLEGQVGRFESEIDDLKTRHHDLASQAKTAQRDIDGKKKQYNNLSSERVRSANLQTELEEKLQGILRRLADADYGKHESEKEARAKQIVADLKRIFPGVRGRLHELCRPKQKKYETAMASVLGRHFGSVVVDTEKTARDCIAHLREQRLGQATFLPLDSITVHTVNPGLKGMHKKMRLAIDTIEYDHKNERAMMYGCGNAMVCDDLDTARYLCFDKRVDAKAVTLDGTVIHKGGLMTGGRGPQDRNAKRWEEADLENLRMTKDKILADIASLPKPRRSEEEQISNELSSLEHRLEYLNGETKAYKRNIASKEKELADAKHRLKETRPKFQAQDTSVSNLKARLQQHQDKISAVEDELFAAFCQRLGFDNIRVYEAQQGTLQQEAAQKNFEYSTQRTRLENQLQFETVDLQSLDERVKNLHASLSRDENLIAEFEHAKAQVDKEIRALQKARDKLGKQMASLKETQAEKVREAARARAELAEQTKSVELTLKRVADLEAEIQRNASGRYALLRKCKIDEVRLPLEEGSMPLESLPLDDILQAGGGAVEDEDEMDIDEGNGARDGEVGLGAEIRDYGIEIDFDELDEDLQEDDSPKTEQSLLDKIKSMSTELDKMAPNMRATDRLEEVESRLKSTEKDFESARRAAKRAKDDFEDVKDRRLELFNRAFSHISDQIGPVYKELTRSQALPLGGQAYLDTEDPEEPYLQGIKYHAMPPLKRFRDMEQLSGGEKTMAAMALLFSIHSFQPSPFFVLDEVDAALDNANVAKISKYIRDHAGPGMQFIVISLKAGLFQESEALVGVMRDQGVNSSRALTLDLRKYTS</sequence>
<dbReference type="SMART" id="SM00968">
    <property type="entry name" value="SMC_hinge"/>
    <property type="match status" value="1"/>
</dbReference>
<dbReference type="Gene3D" id="3.40.50.300">
    <property type="entry name" value="P-loop containing nucleotide triphosphate hydrolases"/>
    <property type="match status" value="2"/>
</dbReference>
<dbReference type="GO" id="GO:0008278">
    <property type="term" value="C:cohesin complex"/>
    <property type="evidence" value="ECO:0007669"/>
    <property type="project" value="InterPro"/>
</dbReference>
<reference evidence="14 16" key="1">
    <citation type="submission" date="2020-01" db="EMBL/GenBank/DDBJ databases">
        <authorList>
            <consortium name="DOE Joint Genome Institute"/>
            <person name="Haridas S."/>
            <person name="Albert R."/>
            <person name="Binder M."/>
            <person name="Bloem J."/>
            <person name="Labutti K."/>
            <person name="Salamov A."/>
            <person name="Andreopoulos B."/>
            <person name="Baker S.E."/>
            <person name="Barry K."/>
            <person name="Bills G."/>
            <person name="Bluhm B.H."/>
            <person name="Cannon C."/>
            <person name="Castanera R."/>
            <person name="Culley D.E."/>
            <person name="Daum C."/>
            <person name="Ezra D."/>
            <person name="Gonzalez J.B."/>
            <person name="Henrissat B."/>
            <person name="Kuo A."/>
            <person name="Liang C."/>
            <person name="Lipzen A."/>
            <person name="Lutzoni F."/>
            <person name="Magnuson J."/>
            <person name="Mondo S."/>
            <person name="Nolan M."/>
            <person name="Ohm R."/>
            <person name="Pangilinan J."/>
            <person name="Park H.-J."/>
            <person name="Ramirez L."/>
            <person name="Alfaro M."/>
            <person name="Sun H."/>
            <person name="Tritt A."/>
            <person name="Yoshinaga Y."/>
            <person name="Zwiers L.-H."/>
            <person name="Turgeon B.G."/>
            <person name="Goodwin S.B."/>
            <person name="Spatafora J.W."/>
            <person name="Crous P.W."/>
            <person name="Grigoriev I.V."/>
        </authorList>
    </citation>
    <scope>NUCLEOTIDE SEQUENCE</scope>
    <source>
        <strain evidence="14 16">CBS 781.70</strain>
    </source>
</reference>
<dbReference type="CDD" id="cd03275">
    <property type="entry name" value="ABC_SMC1_euk"/>
    <property type="match status" value="2"/>
</dbReference>
<organism evidence="14">
    <name type="scientific">Eremomyces bilateralis CBS 781.70</name>
    <dbReference type="NCBI Taxonomy" id="1392243"/>
    <lineage>
        <taxon>Eukaryota</taxon>
        <taxon>Fungi</taxon>
        <taxon>Dikarya</taxon>
        <taxon>Ascomycota</taxon>
        <taxon>Pezizomycotina</taxon>
        <taxon>Dothideomycetes</taxon>
        <taxon>Dothideomycetes incertae sedis</taxon>
        <taxon>Eremomycetales</taxon>
        <taxon>Eremomycetaceae</taxon>
        <taxon>Eremomyces</taxon>
    </lineage>
</organism>
<dbReference type="AlphaFoldDB" id="A0A6G1GCG4"/>
<feature type="coiled-coil region" evidence="11">
    <location>
        <begin position="1070"/>
        <end position="1111"/>
    </location>
</feature>
<dbReference type="PANTHER" id="PTHR18937:SF12">
    <property type="entry name" value="STRUCTURAL MAINTENANCE OF CHROMOSOMES PROTEIN"/>
    <property type="match status" value="1"/>
</dbReference>
<dbReference type="InterPro" id="IPR003395">
    <property type="entry name" value="RecF/RecN/SMC_N"/>
</dbReference>
<evidence type="ECO:0000256" key="4">
    <source>
        <dbReference type="ARBA" id="ARBA00022454"/>
    </source>
</evidence>
<feature type="region of interest" description="Disordered" evidence="12">
    <location>
        <begin position="78"/>
        <end position="112"/>
    </location>
</feature>
<keyword evidence="8 10" id="KW-0539">Nucleus</keyword>
<feature type="region of interest" description="Disordered" evidence="12">
    <location>
        <begin position="999"/>
        <end position="1020"/>
    </location>
</feature>
<dbReference type="Pfam" id="PF06470">
    <property type="entry name" value="SMC_hinge"/>
    <property type="match status" value="1"/>
</dbReference>
<dbReference type="Gene3D" id="1.10.287.2610">
    <property type="match status" value="1"/>
</dbReference>
<dbReference type="GO" id="GO:0051301">
    <property type="term" value="P:cell division"/>
    <property type="evidence" value="ECO:0007669"/>
    <property type="project" value="UniProtKB-KW"/>
</dbReference>
<evidence type="ECO:0000256" key="8">
    <source>
        <dbReference type="ARBA" id="ARBA00023242"/>
    </source>
</evidence>
<dbReference type="Proteomes" id="UP000504638">
    <property type="component" value="Unplaced"/>
</dbReference>